<keyword evidence="1" id="KW-0812">Transmembrane</keyword>
<keyword evidence="1" id="KW-1133">Transmembrane helix</keyword>
<sequence length="99" mass="10261">MMAFIAAFIAVVTGLVGFPLAKLVAIIPSAVSSLLVIGASVTVTIMYQLLTRDINSTLEPAGISASLGPRMLATTRLAVAFSVGSSLLRIVERCCCCCL</sequence>
<evidence type="ECO:0000313" key="2">
    <source>
        <dbReference type="EMBL" id="OJJ52272.1"/>
    </source>
</evidence>
<dbReference type="OrthoDB" id="4480814at2759"/>
<protein>
    <submittedName>
        <fullName evidence="2">Uncharacterized protein</fullName>
    </submittedName>
</protein>
<evidence type="ECO:0000313" key="3">
    <source>
        <dbReference type="Proteomes" id="UP000184356"/>
    </source>
</evidence>
<reference evidence="3" key="1">
    <citation type="journal article" date="2017" name="Genome Biol.">
        <title>Comparative genomics reveals high biological diversity and specific adaptations in the industrially and medically important fungal genus Aspergillus.</title>
        <authorList>
            <person name="de Vries R.P."/>
            <person name="Riley R."/>
            <person name="Wiebenga A."/>
            <person name="Aguilar-Osorio G."/>
            <person name="Amillis S."/>
            <person name="Uchima C.A."/>
            <person name="Anderluh G."/>
            <person name="Asadollahi M."/>
            <person name="Askin M."/>
            <person name="Barry K."/>
            <person name="Battaglia E."/>
            <person name="Bayram O."/>
            <person name="Benocci T."/>
            <person name="Braus-Stromeyer S.A."/>
            <person name="Caldana C."/>
            <person name="Canovas D."/>
            <person name="Cerqueira G.C."/>
            <person name="Chen F."/>
            <person name="Chen W."/>
            <person name="Choi C."/>
            <person name="Clum A."/>
            <person name="Dos Santos R.A."/>
            <person name="Damasio A.R."/>
            <person name="Diallinas G."/>
            <person name="Emri T."/>
            <person name="Fekete E."/>
            <person name="Flipphi M."/>
            <person name="Freyberg S."/>
            <person name="Gallo A."/>
            <person name="Gournas C."/>
            <person name="Habgood R."/>
            <person name="Hainaut M."/>
            <person name="Harispe M.L."/>
            <person name="Henrissat B."/>
            <person name="Hilden K.S."/>
            <person name="Hope R."/>
            <person name="Hossain A."/>
            <person name="Karabika E."/>
            <person name="Karaffa L."/>
            <person name="Karanyi Z."/>
            <person name="Krasevec N."/>
            <person name="Kuo A."/>
            <person name="Kusch H."/>
            <person name="LaButti K."/>
            <person name="Lagendijk E.L."/>
            <person name="Lapidus A."/>
            <person name="Levasseur A."/>
            <person name="Lindquist E."/>
            <person name="Lipzen A."/>
            <person name="Logrieco A.F."/>
            <person name="MacCabe A."/>
            <person name="Maekelae M.R."/>
            <person name="Malavazi I."/>
            <person name="Melin P."/>
            <person name="Meyer V."/>
            <person name="Mielnichuk N."/>
            <person name="Miskei M."/>
            <person name="Molnar A.P."/>
            <person name="Mule G."/>
            <person name="Ngan C.Y."/>
            <person name="Orejas M."/>
            <person name="Orosz E."/>
            <person name="Ouedraogo J.P."/>
            <person name="Overkamp K.M."/>
            <person name="Park H.-S."/>
            <person name="Perrone G."/>
            <person name="Piumi F."/>
            <person name="Punt P.J."/>
            <person name="Ram A.F."/>
            <person name="Ramon A."/>
            <person name="Rauscher S."/>
            <person name="Record E."/>
            <person name="Riano-Pachon D.M."/>
            <person name="Robert V."/>
            <person name="Roehrig J."/>
            <person name="Ruller R."/>
            <person name="Salamov A."/>
            <person name="Salih N.S."/>
            <person name="Samson R.A."/>
            <person name="Sandor E."/>
            <person name="Sanguinetti M."/>
            <person name="Schuetze T."/>
            <person name="Sepcic K."/>
            <person name="Shelest E."/>
            <person name="Sherlock G."/>
            <person name="Sophianopoulou V."/>
            <person name="Squina F.M."/>
            <person name="Sun H."/>
            <person name="Susca A."/>
            <person name="Todd R.B."/>
            <person name="Tsang A."/>
            <person name="Unkles S.E."/>
            <person name="van de Wiele N."/>
            <person name="van Rossen-Uffink D."/>
            <person name="Oliveira J.V."/>
            <person name="Vesth T.C."/>
            <person name="Visser J."/>
            <person name="Yu J.-H."/>
            <person name="Zhou M."/>
            <person name="Andersen M.R."/>
            <person name="Archer D.B."/>
            <person name="Baker S.E."/>
            <person name="Benoit I."/>
            <person name="Brakhage A.A."/>
            <person name="Braus G.H."/>
            <person name="Fischer R."/>
            <person name="Frisvad J.C."/>
            <person name="Goldman G.H."/>
            <person name="Houbraken J."/>
            <person name="Oakley B."/>
            <person name="Pocsi I."/>
            <person name="Scazzocchio C."/>
            <person name="Seiboth B."/>
            <person name="vanKuyk P.A."/>
            <person name="Wortman J."/>
            <person name="Dyer P.S."/>
            <person name="Grigoriev I.V."/>
        </authorList>
    </citation>
    <scope>NUCLEOTIDE SEQUENCE [LARGE SCALE GENOMIC DNA]</scope>
    <source>
        <strain evidence="3">CBS 593.65</strain>
    </source>
</reference>
<dbReference type="AlphaFoldDB" id="A0A1L9SYH1"/>
<evidence type="ECO:0000256" key="1">
    <source>
        <dbReference type="SAM" id="Phobius"/>
    </source>
</evidence>
<keyword evidence="1" id="KW-0472">Membrane</keyword>
<dbReference type="EMBL" id="KV878603">
    <property type="protein sequence ID" value="OJJ52272.1"/>
    <property type="molecule type" value="Genomic_DNA"/>
</dbReference>
<dbReference type="VEuPathDB" id="FungiDB:ASPSYDRAFT_711482"/>
<dbReference type="InterPro" id="IPR009571">
    <property type="entry name" value="SUR7/Rim9-like_fungi"/>
</dbReference>
<accession>A0A1L9SYH1</accession>
<feature type="transmembrane region" description="Helical" evidence="1">
    <location>
        <begin position="27"/>
        <end position="50"/>
    </location>
</feature>
<dbReference type="RefSeq" id="XP_040696078.1">
    <property type="nucleotide sequence ID" value="XM_040850558.1"/>
</dbReference>
<dbReference type="Proteomes" id="UP000184356">
    <property type="component" value="Unassembled WGS sequence"/>
</dbReference>
<dbReference type="GO" id="GO:0005886">
    <property type="term" value="C:plasma membrane"/>
    <property type="evidence" value="ECO:0007669"/>
    <property type="project" value="InterPro"/>
</dbReference>
<proteinExistence type="predicted"/>
<dbReference type="Pfam" id="PF06687">
    <property type="entry name" value="SUR7"/>
    <property type="match status" value="1"/>
</dbReference>
<gene>
    <name evidence="2" type="ORF">ASPSYDRAFT_711482</name>
</gene>
<organism evidence="2 3">
    <name type="scientific">Aspergillus sydowii CBS 593.65</name>
    <dbReference type="NCBI Taxonomy" id="1036612"/>
    <lineage>
        <taxon>Eukaryota</taxon>
        <taxon>Fungi</taxon>
        <taxon>Dikarya</taxon>
        <taxon>Ascomycota</taxon>
        <taxon>Pezizomycotina</taxon>
        <taxon>Eurotiomycetes</taxon>
        <taxon>Eurotiomycetidae</taxon>
        <taxon>Eurotiales</taxon>
        <taxon>Aspergillaceae</taxon>
        <taxon>Aspergillus</taxon>
        <taxon>Aspergillus subgen. Nidulantes</taxon>
    </lineage>
</organism>
<keyword evidence="3" id="KW-1185">Reference proteome</keyword>
<name>A0A1L9SYH1_9EURO</name>
<dbReference type="GeneID" id="63766631"/>